<reference evidence="1 2" key="1">
    <citation type="journal article" date="2012" name="Genome Biol.">
        <title>Sequencing three crocodilian genomes to illuminate the evolution of archosaurs and amniotes.</title>
        <authorList>
            <person name="St John J.A."/>
            <person name="Braun E.L."/>
            <person name="Isberg S.R."/>
            <person name="Miles L.G."/>
            <person name="Chong A.Y."/>
            <person name="Gongora J."/>
            <person name="Dalzell P."/>
            <person name="Moran C."/>
            <person name="Bed'hom B."/>
            <person name="Abzhanov A."/>
            <person name="Burgess S.C."/>
            <person name="Cooksey A.M."/>
            <person name="Castoe T.A."/>
            <person name="Crawford N.G."/>
            <person name="Densmore L.D."/>
            <person name="Drew J.C."/>
            <person name="Edwards S.V."/>
            <person name="Faircloth B.C."/>
            <person name="Fujita M.K."/>
            <person name="Greenwold M.J."/>
            <person name="Hoffmann F.G."/>
            <person name="Howard J.M."/>
            <person name="Iguchi T."/>
            <person name="Janes D.E."/>
            <person name="Khan S.Y."/>
            <person name="Kohno S."/>
            <person name="de Koning A.J."/>
            <person name="Lance S.L."/>
            <person name="McCarthy F.M."/>
            <person name="McCormack J.E."/>
            <person name="Merchant M.E."/>
            <person name="Peterson D.G."/>
            <person name="Pollock D.D."/>
            <person name="Pourmand N."/>
            <person name="Raney B.J."/>
            <person name="Roessler K.A."/>
            <person name="Sanford J.R."/>
            <person name="Sawyer R.H."/>
            <person name="Schmidt C.J."/>
            <person name="Triplett E.W."/>
            <person name="Tuberville T.D."/>
            <person name="Venegas-Anaya M."/>
            <person name="Howard J.T."/>
            <person name="Jarvis E.D."/>
            <person name="Guillette L.J.Jr."/>
            <person name="Glenn T.C."/>
            <person name="Green R.E."/>
            <person name="Ray D.A."/>
        </authorList>
    </citation>
    <scope>NUCLEOTIDE SEQUENCE [LARGE SCALE GENOMIC DNA]</scope>
    <source>
        <strain evidence="1">KSC_2009_1</strain>
    </source>
</reference>
<dbReference type="EMBL" id="AKHW03004653">
    <property type="protein sequence ID" value="KYO29510.1"/>
    <property type="molecule type" value="Genomic_DNA"/>
</dbReference>
<protein>
    <submittedName>
        <fullName evidence="1">Uncharacterized protein</fullName>
    </submittedName>
</protein>
<comment type="caution">
    <text evidence="1">The sequence shown here is derived from an EMBL/GenBank/DDBJ whole genome shotgun (WGS) entry which is preliminary data.</text>
</comment>
<organism evidence="1 2">
    <name type="scientific">Alligator mississippiensis</name>
    <name type="common">American alligator</name>
    <dbReference type="NCBI Taxonomy" id="8496"/>
    <lineage>
        <taxon>Eukaryota</taxon>
        <taxon>Metazoa</taxon>
        <taxon>Chordata</taxon>
        <taxon>Craniata</taxon>
        <taxon>Vertebrata</taxon>
        <taxon>Euteleostomi</taxon>
        <taxon>Archelosauria</taxon>
        <taxon>Archosauria</taxon>
        <taxon>Crocodylia</taxon>
        <taxon>Alligatoridae</taxon>
        <taxon>Alligatorinae</taxon>
        <taxon>Alligator</taxon>
    </lineage>
</organism>
<evidence type="ECO:0000313" key="2">
    <source>
        <dbReference type="Proteomes" id="UP000050525"/>
    </source>
</evidence>
<gene>
    <name evidence="1" type="ORF">Y1Q_0004915</name>
</gene>
<sequence length="70" mass="7975">MEVNLGTFVLEWQQLESPGNEETKAIQNEYEGIMHYSYIYSHLQVFWGKGKSGKINVHNLVLGETESGNT</sequence>
<proteinExistence type="predicted"/>
<accession>A0A151MYC7</accession>
<name>A0A151MYC7_ALLMI</name>
<keyword evidence="2" id="KW-1185">Reference proteome</keyword>
<dbReference type="Proteomes" id="UP000050525">
    <property type="component" value="Unassembled WGS sequence"/>
</dbReference>
<dbReference type="AlphaFoldDB" id="A0A151MYC7"/>
<evidence type="ECO:0000313" key="1">
    <source>
        <dbReference type="EMBL" id="KYO29510.1"/>
    </source>
</evidence>